<evidence type="ECO:0000256" key="9">
    <source>
        <dbReference type="ARBA" id="ARBA00023141"/>
    </source>
</evidence>
<organism evidence="13 14">
    <name type="scientific">Guopingia tenuis</name>
    <dbReference type="NCBI Taxonomy" id="2763656"/>
    <lineage>
        <taxon>Bacteria</taxon>
        <taxon>Bacillati</taxon>
        <taxon>Bacillota</taxon>
        <taxon>Clostridia</taxon>
        <taxon>Christensenellales</taxon>
        <taxon>Christensenellaceae</taxon>
        <taxon>Guopingia</taxon>
    </lineage>
</organism>
<evidence type="ECO:0000256" key="1">
    <source>
        <dbReference type="ARBA" id="ARBA00005044"/>
    </source>
</evidence>
<evidence type="ECO:0000256" key="2">
    <source>
        <dbReference type="ARBA" id="ARBA00008014"/>
    </source>
</evidence>
<evidence type="ECO:0000256" key="7">
    <source>
        <dbReference type="ARBA" id="ARBA00022827"/>
    </source>
</evidence>
<dbReference type="NCBIfam" id="TIGR00033">
    <property type="entry name" value="aroC"/>
    <property type="match status" value="1"/>
</dbReference>
<evidence type="ECO:0000256" key="11">
    <source>
        <dbReference type="HAMAP-Rule" id="MF_00300"/>
    </source>
</evidence>
<accession>A0A926DJD0</accession>
<dbReference type="Pfam" id="PF01264">
    <property type="entry name" value="Chorismate_synt"/>
    <property type="match status" value="1"/>
</dbReference>
<keyword evidence="14" id="KW-1185">Reference proteome</keyword>
<keyword evidence="6 11" id="KW-0288">FMN</keyword>
<feature type="binding site" evidence="11">
    <location>
        <begin position="304"/>
        <end position="308"/>
    </location>
    <ligand>
        <name>FMN</name>
        <dbReference type="ChEBI" id="CHEBI:58210"/>
    </ligand>
</feature>
<evidence type="ECO:0000313" key="14">
    <source>
        <dbReference type="Proteomes" id="UP000617951"/>
    </source>
</evidence>
<comment type="catalytic activity">
    <reaction evidence="11 12">
        <text>5-O-(1-carboxyvinyl)-3-phosphoshikimate = chorismate + phosphate</text>
        <dbReference type="Rhea" id="RHEA:21020"/>
        <dbReference type="ChEBI" id="CHEBI:29748"/>
        <dbReference type="ChEBI" id="CHEBI:43474"/>
        <dbReference type="ChEBI" id="CHEBI:57701"/>
        <dbReference type="EC" id="4.2.3.5"/>
    </reaction>
</comment>
<dbReference type="RefSeq" id="WP_249280516.1">
    <property type="nucleotide sequence ID" value="NZ_JACRSS010000003.1"/>
</dbReference>
<evidence type="ECO:0000256" key="12">
    <source>
        <dbReference type="RuleBase" id="RU000605"/>
    </source>
</evidence>
<comment type="function">
    <text evidence="11">Catalyzes the anti-1,4-elimination of the C-3 phosphate and the C-6 proR hydrogen from 5-enolpyruvylshikimate-3-phosphate (EPSP) to yield chorismate, which is the branch point compound that serves as the starting substrate for the three terminal pathways of aromatic amino acid biosynthesis. This reaction introduces a second double bond into the aromatic ring system.</text>
</comment>
<dbReference type="GO" id="GO:0005829">
    <property type="term" value="C:cytosol"/>
    <property type="evidence" value="ECO:0007669"/>
    <property type="project" value="TreeGrafter"/>
</dbReference>
<evidence type="ECO:0000256" key="3">
    <source>
        <dbReference type="ARBA" id="ARBA00013036"/>
    </source>
</evidence>
<sequence length="363" mass="38247">MSSSIGKNLKISIFGESHGRSIGVVVDGLPAGIPIDREDILLDMARRRAGRKPGSTKRVEADIPEIQSGIYEDHTTGTPLCAVIKNGDPHSQDYAALAGKPRPSHADYTSLVKYGGLQDLRGGGHFSGRLTAPLVFAGAVARAYLKTQGVVCGSHIACIGGIWDAAFDPLNVDEKTLARLRKSDFPVLDAARGREMAERIEKARMNKDSLGGIDECAVVGLPAGIGDPMFDGMESKIAAILFGVPGVKGVEFGRGFAMANLRGSEANDAMEMRDGKPAFLSNNSGGILGGITSGAPLIVRTCFKPTASIAQEQSTVDMNTKEDCRIVIKGRHDSCITVRGLVAAEAAVMIAVADAMLEGSKRI</sequence>
<evidence type="ECO:0000256" key="8">
    <source>
        <dbReference type="ARBA" id="ARBA00022857"/>
    </source>
</evidence>
<evidence type="ECO:0000256" key="4">
    <source>
        <dbReference type="ARBA" id="ARBA00022605"/>
    </source>
</evidence>
<comment type="caution">
    <text evidence="11">Lacks conserved residue(s) required for the propagation of feature annotation.</text>
</comment>
<dbReference type="GO" id="GO:0010181">
    <property type="term" value="F:FMN binding"/>
    <property type="evidence" value="ECO:0007669"/>
    <property type="project" value="TreeGrafter"/>
</dbReference>
<dbReference type="Gene3D" id="3.60.150.10">
    <property type="entry name" value="Chorismate synthase AroC"/>
    <property type="match status" value="1"/>
</dbReference>
<dbReference type="Proteomes" id="UP000617951">
    <property type="component" value="Unassembled WGS sequence"/>
</dbReference>
<keyword evidence="9 11" id="KW-0057">Aromatic amino acid biosynthesis</keyword>
<comment type="subunit">
    <text evidence="11">Homotetramer.</text>
</comment>
<name>A0A926DJD0_9FIRM</name>
<dbReference type="GO" id="GO:0008652">
    <property type="term" value="P:amino acid biosynthetic process"/>
    <property type="evidence" value="ECO:0007669"/>
    <property type="project" value="UniProtKB-KW"/>
</dbReference>
<dbReference type="HAMAP" id="MF_00300">
    <property type="entry name" value="Chorismate_synth"/>
    <property type="match status" value="1"/>
</dbReference>
<dbReference type="PANTHER" id="PTHR21085">
    <property type="entry name" value="CHORISMATE SYNTHASE"/>
    <property type="match status" value="1"/>
</dbReference>
<dbReference type="SUPFAM" id="SSF103263">
    <property type="entry name" value="Chorismate synthase, AroC"/>
    <property type="match status" value="1"/>
</dbReference>
<dbReference type="InterPro" id="IPR000453">
    <property type="entry name" value="Chorismate_synth"/>
</dbReference>
<evidence type="ECO:0000313" key="13">
    <source>
        <dbReference type="EMBL" id="MBC8538842.1"/>
    </source>
</evidence>
<dbReference type="PROSITE" id="PS00787">
    <property type="entry name" value="CHORISMATE_SYNTHASE_1"/>
    <property type="match status" value="1"/>
</dbReference>
<evidence type="ECO:0000256" key="5">
    <source>
        <dbReference type="ARBA" id="ARBA00022630"/>
    </source>
</evidence>
<dbReference type="EMBL" id="JACRSS010000003">
    <property type="protein sequence ID" value="MBC8538842.1"/>
    <property type="molecule type" value="Genomic_DNA"/>
</dbReference>
<keyword evidence="8 11" id="KW-0521">NADP</keyword>
<dbReference type="PANTHER" id="PTHR21085:SF0">
    <property type="entry name" value="CHORISMATE SYNTHASE"/>
    <property type="match status" value="1"/>
</dbReference>
<dbReference type="InterPro" id="IPR020541">
    <property type="entry name" value="Chorismate_synthase_CS"/>
</dbReference>
<keyword evidence="10 11" id="KW-0456">Lyase</keyword>
<dbReference type="GO" id="GO:0009073">
    <property type="term" value="P:aromatic amino acid family biosynthetic process"/>
    <property type="evidence" value="ECO:0007669"/>
    <property type="project" value="UniProtKB-KW"/>
</dbReference>
<reference evidence="13" key="1">
    <citation type="submission" date="2020-08" db="EMBL/GenBank/DDBJ databases">
        <title>Genome public.</title>
        <authorList>
            <person name="Liu C."/>
            <person name="Sun Q."/>
        </authorList>
    </citation>
    <scope>NUCLEOTIDE SEQUENCE</scope>
    <source>
        <strain evidence="13">NSJ-63</strain>
    </source>
</reference>
<dbReference type="CDD" id="cd07304">
    <property type="entry name" value="Chorismate_synthase"/>
    <property type="match status" value="1"/>
</dbReference>
<gene>
    <name evidence="11 13" type="primary">aroC</name>
    <name evidence="13" type="ORF">H8693_07830</name>
</gene>
<dbReference type="PROSITE" id="PS00788">
    <property type="entry name" value="CHORISMATE_SYNTHASE_2"/>
    <property type="match status" value="1"/>
</dbReference>
<dbReference type="GO" id="GO:0009423">
    <property type="term" value="P:chorismate biosynthetic process"/>
    <property type="evidence" value="ECO:0007669"/>
    <property type="project" value="UniProtKB-UniRule"/>
</dbReference>
<keyword evidence="5 11" id="KW-0285">Flavoprotein</keyword>
<comment type="similarity">
    <text evidence="2 11 12">Belongs to the chorismate synthase family.</text>
</comment>
<dbReference type="InterPro" id="IPR035904">
    <property type="entry name" value="Chorismate_synth_AroC_sf"/>
</dbReference>
<feature type="binding site" evidence="11">
    <location>
        <position position="289"/>
    </location>
    <ligand>
        <name>FMN</name>
        <dbReference type="ChEBI" id="CHEBI:58210"/>
    </ligand>
</feature>
<proteinExistence type="inferred from homology"/>
<evidence type="ECO:0000256" key="10">
    <source>
        <dbReference type="ARBA" id="ARBA00023239"/>
    </source>
</evidence>
<evidence type="ECO:0000256" key="6">
    <source>
        <dbReference type="ARBA" id="ARBA00022643"/>
    </source>
</evidence>
<keyword evidence="4 11" id="KW-0028">Amino-acid biosynthesis</keyword>
<dbReference type="GO" id="GO:0004107">
    <property type="term" value="F:chorismate synthase activity"/>
    <property type="evidence" value="ECO:0007669"/>
    <property type="project" value="UniProtKB-UniRule"/>
</dbReference>
<dbReference type="PIRSF" id="PIRSF001456">
    <property type="entry name" value="Chorismate_synth"/>
    <property type="match status" value="1"/>
</dbReference>
<feature type="binding site" evidence="11">
    <location>
        <position position="47"/>
    </location>
    <ligand>
        <name>NADP(+)</name>
        <dbReference type="ChEBI" id="CHEBI:58349"/>
    </ligand>
</feature>
<dbReference type="NCBIfam" id="NF003793">
    <property type="entry name" value="PRK05382.1"/>
    <property type="match status" value="1"/>
</dbReference>
<dbReference type="AlphaFoldDB" id="A0A926DJD0"/>
<keyword evidence="7 11" id="KW-0274">FAD</keyword>
<comment type="caution">
    <text evidence="13">The sequence shown here is derived from an EMBL/GenBank/DDBJ whole genome shotgun (WGS) entry which is preliminary data.</text>
</comment>
<dbReference type="EC" id="4.2.3.5" evidence="3 11"/>
<feature type="binding site" evidence="11">
    <location>
        <begin position="125"/>
        <end position="127"/>
    </location>
    <ligand>
        <name>FMN</name>
        <dbReference type="ChEBI" id="CHEBI:58210"/>
    </ligand>
</feature>
<comment type="cofactor">
    <cofactor evidence="11 12">
        <name>FMNH2</name>
        <dbReference type="ChEBI" id="CHEBI:57618"/>
    </cofactor>
    <text evidence="11 12">Reduced FMN (FMNH(2)).</text>
</comment>
<protein>
    <recommendedName>
        <fullName evidence="3 11">Chorismate synthase</fullName>
        <shortName evidence="11">CS</shortName>
        <ecNumber evidence="3 11">4.2.3.5</ecNumber>
    </recommendedName>
    <alternativeName>
        <fullName evidence="11">5-enolpyruvylshikimate-3-phosphate phospholyase</fullName>
    </alternativeName>
</protein>
<comment type="pathway">
    <text evidence="1 11 12">Metabolic intermediate biosynthesis; chorismate biosynthesis; chorismate from D-erythrose 4-phosphate and phosphoenolpyruvate: step 7/7.</text>
</comment>
<feature type="binding site" evidence="11">
    <location>
        <position position="331"/>
    </location>
    <ligand>
        <name>FMN</name>
        <dbReference type="ChEBI" id="CHEBI:58210"/>
    </ligand>
</feature>